<evidence type="ECO:0000313" key="5">
    <source>
        <dbReference type="EMBL" id="KAG0292437.1"/>
    </source>
</evidence>
<dbReference type="GO" id="GO:0006397">
    <property type="term" value="P:mRNA processing"/>
    <property type="evidence" value="ECO:0007669"/>
    <property type="project" value="UniProtKB-KW"/>
</dbReference>
<dbReference type="GO" id="GO:0008380">
    <property type="term" value="P:RNA splicing"/>
    <property type="evidence" value="ECO:0007669"/>
    <property type="project" value="UniProtKB-KW"/>
</dbReference>
<feature type="compositionally biased region" description="Low complexity" evidence="3">
    <location>
        <begin position="321"/>
        <end position="330"/>
    </location>
</feature>
<proteinExistence type="predicted"/>
<accession>A0A9P6QQB9</accession>
<dbReference type="Proteomes" id="UP000823405">
    <property type="component" value="Unassembled WGS sequence"/>
</dbReference>
<comment type="caution">
    <text evidence="5">The sequence shown here is derived from an EMBL/GenBank/DDBJ whole genome shotgun (WGS) entry which is preliminary data.</text>
</comment>
<dbReference type="PANTHER" id="PTHR13161">
    <property type="entry name" value="SPLICING FACTOR SUPPRESSOR OF WHITE APRICOT"/>
    <property type="match status" value="1"/>
</dbReference>
<keyword evidence="2" id="KW-0508">mRNA splicing</keyword>
<feature type="non-terminal residue" evidence="5">
    <location>
        <position position="470"/>
    </location>
</feature>
<gene>
    <name evidence="5" type="ORF">BGZ97_005586</name>
</gene>
<feature type="compositionally biased region" description="Low complexity" evidence="3">
    <location>
        <begin position="302"/>
        <end position="314"/>
    </location>
</feature>
<reference evidence="5" key="1">
    <citation type="journal article" date="2020" name="Fungal Divers.">
        <title>Resolving the Mortierellaceae phylogeny through synthesis of multi-gene phylogenetics and phylogenomics.</title>
        <authorList>
            <person name="Vandepol N."/>
            <person name="Liber J."/>
            <person name="Desiro A."/>
            <person name="Na H."/>
            <person name="Kennedy M."/>
            <person name="Barry K."/>
            <person name="Grigoriev I.V."/>
            <person name="Miller A.N."/>
            <person name="O'Donnell K."/>
            <person name="Stajich J.E."/>
            <person name="Bonito G."/>
        </authorList>
    </citation>
    <scope>NUCLEOTIDE SEQUENCE</scope>
    <source>
        <strain evidence="5">NVP60</strain>
    </source>
</reference>
<dbReference type="PANTHER" id="PTHR13161:SF4">
    <property type="entry name" value="CLK4-ASSOCIATING SERINE_ARGININE RICH PROTEIN"/>
    <property type="match status" value="1"/>
</dbReference>
<evidence type="ECO:0000256" key="3">
    <source>
        <dbReference type="SAM" id="MobiDB-lite"/>
    </source>
</evidence>
<name>A0A9P6QQB9_9FUNG</name>
<feature type="compositionally biased region" description="Polar residues" evidence="3">
    <location>
        <begin position="363"/>
        <end position="385"/>
    </location>
</feature>
<keyword evidence="1" id="KW-0507">mRNA processing</keyword>
<dbReference type="OrthoDB" id="10070965at2759"/>
<feature type="region of interest" description="Disordered" evidence="3">
    <location>
        <begin position="272"/>
        <end position="470"/>
    </location>
</feature>
<sequence>MWKTVAKEEKRIRELAESARRRAQRRKAFYDSRLGDPTQLLRVSGTATHLVANSESYTFHEDPSSLMPWAGDSTILIDRFDGRALLDFLPTDPASVVESGLRPDRDEDGIGNELRYERWHDLADKIRLHIPEEQCLLDNEEEWNDLVARHHALIGKGSEKKRNNIERPTARQSFAFDYGTTATQHDNAIGQAPEKELTALEEENIFDHLDDLTSRDRDSLDSLGKEFYIKDYYRVLRIAKEEEDERVNQLKVTAVNLERALAGKKPLKASEIEGLASSPAKNQGRGGQGSRRHRNRRRRSRSPSPRGGRRSSPSYEPYQFSSSRSGSESPSGEKVEFIQEFKIGSPKQDKDSEGEYDYYNMDMSVSSSSPLKSATSHSSAGTQVASTSRSSLPPTPSQAGQGGIDASKLSLVEKLKQRMRQGLEQSALKKQTKDQVHTAASLTRHPVQDLNASGSHQDRRRSHQRDEKEC</sequence>
<dbReference type="EMBL" id="JAAAIN010002504">
    <property type="protein sequence ID" value="KAG0292437.1"/>
    <property type="molecule type" value="Genomic_DNA"/>
</dbReference>
<dbReference type="InterPro" id="IPR040397">
    <property type="entry name" value="SWAP"/>
</dbReference>
<dbReference type="Pfam" id="PF09750">
    <property type="entry name" value="DRY_EERY"/>
    <property type="match status" value="1"/>
</dbReference>
<feature type="domain" description="Suppressor of white apricot N-terminal" evidence="4">
    <location>
        <begin position="39"/>
        <end position="182"/>
    </location>
</feature>
<dbReference type="AlphaFoldDB" id="A0A9P6QQB9"/>
<keyword evidence="6" id="KW-1185">Reference proteome</keyword>
<evidence type="ECO:0000259" key="4">
    <source>
        <dbReference type="SMART" id="SM01141"/>
    </source>
</evidence>
<evidence type="ECO:0000256" key="1">
    <source>
        <dbReference type="ARBA" id="ARBA00022664"/>
    </source>
</evidence>
<dbReference type="SMART" id="SM01141">
    <property type="entry name" value="DRY_EERY"/>
    <property type="match status" value="1"/>
</dbReference>
<evidence type="ECO:0000256" key="2">
    <source>
        <dbReference type="ARBA" id="ARBA00023187"/>
    </source>
</evidence>
<organism evidence="5 6">
    <name type="scientific">Linnemannia gamsii</name>
    <dbReference type="NCBI Taxonomy" id="64522"/>
    <lineage>
        <taxon>Eukaryota</taxon>
        <taxon>Fungi</taxon>
        <taxon>Fungi incertae sedis</taxon>
        <taxon>Mucoromycota</taxon>
        <taxon>Mortierellomycotina</taxon>
        <taxon>Mortierellomycetes</taxon>
        <taxon>Mortierellales</taxon>
        <taxon>Mortierellaceae</taxon>
        <taxon>Linnemannia</taxon>
    </lineage>
</organism>
<dbReference type="InterPro" id="IPR019147">
    <property type="entry name" value="SWAP_N_domain"/>
</dbReference>
<protein>
    <recommendedName>
        <fullName evidence="4">Suppressor of white apricot N-terminal domain-containing protein</fullName>
    </recommendedName>
</protein>
<feature type="compositionally biased region" description="Basic residues" evidence="3">
    <location>
        <begin position="290"/>
        <end position="301"/>
    </location>
</feature>
<evidence type="ECO:0000313" key="6">
    <source>
        <dbReference type="Proteomes" id="UP000823405"/>
    </source>
</evidence>